<evidence type="ECO:0000313" key="4">
    <source>
        <dbReference type="Proteomes" id="UP000326354"/>
    </source>
</evidence>
<evidence type="ECO:0000259" key="2">
    <source>
        <dbReference type="Pfam" id="PF13439"/>
    </source>
</evidence>
<dbReference type="Gene3D" id="3.40.50.2000">
    <property type="entry name" value="Glycogen Phosphorylase B"/>
    <property type="match status" value="2"/>
</dbReference>
<reference evidence="3 4" key="1">
    <citation type="submission" date="2019-08" db="EMBL/GenBank/DDBJ databases">
        <title>Complete genome sequence of Candidatus Uab amorphum.</title>
        <authorList>
            <person name="Shiratori T."/>
            <person name="Suzuki S."/>
            <person name="Kakizawa Y."/>
            <person name="Ishida K."/>
        </authorList>
    </citation>
    <scope>NUCLEOTIDE SEQUENCE [LARGE SCALE GENOMIC DNA]</scope>
    <source>
        <strain evidence="3 4">SRT547</strain>
    </source>
</reference>
<dbReference type="EMBL" id="AP019860">
    <property type="protein sequence ID" value="BBM84811.1"/>
    <property type="molecule type" value="Genomic_DNA"/>
</dbReference>
<dbReference type="KEGG" id="uam:UABAM_03172"/>
<evidence type="ECO:0000313" key="3">
    <source>
        <dbReference type="EMBL" id="BBM84811.1"/>
    </source>
</evidence>
<sequence length="367" mass="41772">MINILQIVHSMPVAGTEKLVYDMMPLFEKKFSFSVLCLDELGILGEELHHQQKQIFCVHRQPGIDISVPRKIARICRQNKIDIIHCHQYTPYFYGCLSRIFFSSPKLIFTEHGRHYPDIVSTKRQCANQFLNLLTNTIVGVSQFPVESLVKKEKLPQKKMQVIYNGIDISRLNTRRPKKEMLHELGIAQEDKIVGFVGRIHPIKDPLMLLRAFCKVHKKCPQAKLIFVGDGEMMKECQEFVSQNNLEERAMFLGLRRDVLDIMQVFDVLVLSSLSEATSITLLEAMASGVAAACTRVGGNPEIVDDGTTGLLSERGNHHELAQNILRILTEANLKEKMGKSARKKVAELFTMEKMVANYSELYENLL</sequence>
<dbReference type="OrthoDB" id="232381at2"/>
<dbReference type="InterPro" id="IPR050194">
    <property type="entry name" value="Glycosyltransferase_grp1"/>
</dbReference>
<name>A0A5S9F410_UABAM</name>
<keyword evidence="3" id="KW-0808">Transferase</keyword>
<dbReference type="InterPro" id="IPR047691">
    <property type="entry name" value="PelF-like"/>
</dbReference>
<dbReference type="PANTHER" id="PTHR45947:SF3">
    <property type="entry name" value="SULFOQUINOVOSYL TRANSFERASE SQD2"/>
    <property type="match status" value="1"/>
</dbReference>
<dbReference type="AlphaFoldDB" id="A0A5S9F410"/>
<dbReference type="Pfam" id="PF13439">
    <property type="entry name" value="Glyco_transf_4"/>
    <property type="match status" value="1"/>
</dbReference>
<dbReference type="GO" id="GO:0016757">
    <property type="term" value="F:glycosyltransferase activity"/>
    <property type="evidence" value="ECO:0007669"/>
    <property type="project" value="InterPro"/>
</dbReference>
<gene>
    <name evidence="3" type="ORF">UABAM_03172</name>
</gene>
<evidence type="ECO:0000259" key="1">
    <source>
        <dbReference type="Pfam" id="PF00534"/>
    </source>
</evidence>
<organism evidence="3 4">
    <name type="scientific">Uabimicrobium amorphum</name>
    <dbReference type="NCBI Taxonomy" id="2596890"/>
    <lineage>
        <taxon>Bacteria</taxon>
        <taxon>Pseudomonadati</taxon>
        <taxon>Planctomycetota</taxon>
        <taxon>Candidatus Uabimicrobiia</taxon>
        <taxon>Candidatus Uabimicrobiales</taxon>
        <taxon>Candidatus Uabimicrobiaceae</taxon>
        <taxon>Candidatus Uabimicrobium</taxon>
    </lineage>
</organism>
<keyword evidence="4" id="KW-1185">Reference proteome</keyword>
<dbReference type="NCBIfam" id="NF038011">
    <property type="entry name" value="PelF"/>
    <property type="match status" value="1"/>
</dbReference>
<dbReference type="SUPFAM" id="SSF53756">
    <property type="entry name" value="UDP-Glycosyltransferase/glycogen phosphorylase"/>
    <property type="match status" value="1"/>
</dbReference>
<dbReference type="RefSeq" id="WP_151968942.1">
    <property type="nucleotide sequence ID" value="NZ_AP019860.1"/>
</dbReference>
<dbReference type="Pfam" id="PF00534">
    <property type="entry name" value="Glycos_transf_1"/>
    <property type="match status" value="1"/>
</dbReference>
<feature type="domain" description="Glycosyl transferase family 1" evidence="1">
    <location>
        <begin position="180"/>
        <end position="344"/>
    </location>
</feature>
<dbReference type="PANTHER" id="PTHR45947">
    <property type="entry name" value="SULFOQUINOVOSYL TRANSFERASE SQD2"/>
    <property type="match status" value="1"/>
</dbReference>
<dbReference type="InterPro" id="IPR001296">
    <property type="entry name" value="Glyco_trans_1"/>
</dbReference>
<protein>
    <submittedName>
        <fullName evidence="3">Glycosyl transferase family 1</fullName>
    </submittedName>
</protein>
<proteinExistence type="predicted"/>
<feature type="domain" description="Glycosyltransferase subfamily 4-like N-terminal" evidence="2">
    <location>
        <begin position="15"/>
        <end position="171"/>
    </location>
</feature>
<accession>A0A5S9F410</accession>
<dbReference type="Proteomes" id="UP000326354">
    <property type="component" value="Chromosome"/>
</dbReference>
<dbReference type="InterPro" id="IPR028098">
    <property type="entry name" value="Glyco_trans_4-like_N"/>
</dbReference>